<feature type="transmembrane region" description="Helical" evidence="8">
    <location>
        <begin position="377"/>
        <end position="398"/>
    </location>
</feature>
<gene>
    <name evidence="10" type="ORF">EHS13_32510</name>
</gene>
<evidence type="ECO:0000256" key="5">
    <source>
        <dbReference type="ARBA" id="ARBA00022692"/>
    </source>
</evidence>
<feature type="transmembrane region" description="Helical" evidence="8">
    <location>
        <begin position="352"/>
        <end position="371"/>
    </location>
</feature>
<dbReference type="InterPro" id="IPR004812">
    <property type="entry name" value="Efflux_drug-R_Bcr/CmlA"/>
</dbReference>
<dbReference type="PRINTS" id="PR01035">
    <property type="entry name" value="TCRTETA"/>
</dbReference>
<sequence length="406" mass="42482">MSQPNQLLKSTYPSSRIWTAIILGSLASFGPLSMDMYLPALPNLASELHATTSVTQLSLTACLLGLALGQLIAGPISDVRGRRLPLIIGVAIYAIVSLLCVYSTSIEIFILLRFIQGLAGAVGIVISRASVRDLYSGVELTKFFALLMLVNGAAPILAPILGAGILEFTSWRGVFGVLCLSGVLMLLGVIFGLKETLPVERRSRGGIRNTLKTFRRLMRDSAFMGYALTQGFVMAAMFAYISGSSFVLQELFGVSPQIYSLIFGLNGAGIIIAGQIAGRLAGRVSERKLLGTGLVMSSSGGLLLLVAALTHQGLYLILPALFLVVSSVGIIATMTSSLALQSQGQSAGTASALLGMLSFIIGGIVAPLVGIGGTQTILPLAIVMAVLVLAAVTCFITLSKKTSIKI</sequence>
<dbReference type="Proteomes" id="UP000426246">
    <property type="component" value="Chromosome"/>
</dbReference>
<organism evidence="10 11">
    <name type="scientific">Paenibacillus psychroresistens</name>
    <dbReference type="NCBI Taxonomy" id="1778678"/>
    <lineage>
        <taxon>Bacteria</taxon>
        <taxon>Bacillati</taxon>
        <taxon>Bacillota</taxon>
        <taxon>Bacilli</taxon>
        <taxon>Bacillales</taxon>
        <taxon>Paenibacillaceae</taxon>
        <taxon>Paenibacillus</taxon>
    </lineage>
</organism>
<dbReference type="InterPro" id="IPR011701">
    <property type="entry name" value="MFS"/>
</dbReference>
<dbReference type="PANTHER" id="PTHR23502:SF132">
    <property type="entry name" value="POLYAMINE TRANSPORTER 2-RELATED"/>
    <property type="match status" value="1"/>
</dbReference>
<feature type="transmembrane region" description="Helical" evidence="8">
    <location>
        <begin position="143"/>
        <end position="165"/>
    </location>
</feature>
<name>A0A6B8RS51_9BACL</name>
<feature type="transmembrane region" description="Helical" evidence="8">
    <location>
        <begin position="258"/>
        <end position="277"/>
    </location>
</feature>
<feature type="transmembrane region" description="Helical" evidence="8">
    <location>
        <begin position="171"/>
        <end position="193"/>
    </location>
</feature>
<dbReference type="CDD" id="cd17320">
    <property type="entry name" value="MFS_MdfA_MDR_like"/>
    <property type="match status" value="1"/>
</dbReference>
<keyword evidence="6 8" id="KW-1133">Transmembrane helix</keyword>
<dbReference type="SUPFAM" id="SSF103473">
    <property type="entry name" value="MFS general substrate transporter"/>
    <property type="match status" value="1"/>
</dbReference>
<evidence type="ECO:0000259" key="9">
    <source>
        <dbReference type="PROSITE" id="PS50850"/>
    </source>
</evidence>
<evidence type="ECO:0000256" key="2">
    <source>
        <dbReference type="ARBA" id="ARBA00006236"/>
    </source>
</evidence>
<dbReference type="Gene3D" id="1.20.1720.10">
    <property type="entry name" value="Multidrug resistance protein D"/>
    <property type="match status" value="1"/>
</dbReference>
<dbReference type="EMBL" id="CP034235">
    <property type="protein sequence ID" value="QGQ99251.1"/>
    <property type="molecule type" value="Genomic_DNA"/>
</dbReference>
<dbReference type="KEGG" id="ppsc:EHS13_32510"/>
<evidence type="ECO:0000256" key="1">
    <source>
        <dbReference type="ARBA" id="ARBA00004651"/>
    </source>
</evidence>
<dbReference type="RefSeq" id="WP_155704361.1">
    <property type="nucleotide sequence ID" value="NZ_CP034235.1"/>
</dbReference>
<evidence type="ECO:0000313" key="10">
    <source>
        <dbReference type="EMBL" id="QGQ99251.1"/>
    </source>
</evidence>
<dbReference type="Pfam" id="PF07690">
    <property type="entry name" value="MFS_1"/>
    <property type="match status" value="1"/>
</dbReference>
<feature type="transmembrane region" description="Helical" evidence="8">
    <location>
        <begin position="110"/>
        <end position="131"/>
    </location>
</feature>
<feature type="transmembrane region" description="Helical" evidence="8">
    <location>
        <begin position="289"/>
        <end position="309"/>
    </location>
</feature>
<dbReference type="GO" id="GO:0005886">
    <property type="term" value="C:plasma membrane"/>
    <property type="evidence" value="ECO:0007669"/>
    <property type="project" value="UniProtKB-SubCell"/>
</dbReference>
<accession>A0A6B8RS51</accession>
<dbReference type="GO" id="GO:0042910">
    <property type="term" value="F:xenobiotic transmembrane transporter activity"/>
    <property type="evidence" value="ECO:0007669"/>
    <property type="project" value="InterPro"/>
</dbReference>
<evidence type="ECO:0000256" key="8">
    <source>
        <dbReference type="RuleBase" id="RU365088"/>
    </source>
</evidence>
<feature type="transmembrane region" description="Helical" evidence="8">
    <location>
        <begin position="315"/>
        <end position="340"/>
    </location>
</feature>
<proteinExistence type="inferred from homology"/>
<dbReference type="FunFam" id="1.20.1720.10:FF:000005">
    <property type="entry name" value="Bcr/CflA family efflux transporter"/>
    <property type="match status" value="1"/>
</dbReference>
<feature type="transmembrane region" description="Helical" evidence="8">
    <location>
        <begin position="84"/>
        <end position="104"/>
    </location>
</feature>
<evidence type="ECO:0000313" key="11">
    <source>
        <dbReference type="Proteomes" id="UP000426246"/>
    </source>
</evidence>
<feature type="transmembrane region" description="Helical" evidence="8">
    <location>
        <begin position="223"/>
        <end position="246"/>
    </location>
</feature>
<protein>
    <recommendedName>
        <fullName evidence="8">Bcr/CflA family efflux transporter</fullName>
    </recommendedName>
</protein>
<evidence type="ECO:0000256" key="7">
    <source>
        <dbReference type="ARBA" id="ARBA00023136"/>
    </source>
</evidence>
<feature type="transmembrane region" description="Helical" evidence="8">
    <location>
        <begin position="17"/>
        <end position="34"/>
    </location>
</feature>
<keyword evidence="7 8" id="KW-0472">Membrane</keyword>
<keyword evidence="5 8" id="KW-0812">Transmembrane</keyword>
<keyword evidence="3 8" id="KW-0813">Transport</keyword>
<keyword evidence="11" id="KW-1185">Reference proteome</keyword>
<dbReference type="PANTHER" id="PTHR23502">
    <property type="entry name" value="MAJOR FACILITATOR SUPERFAMILY"/>
    <property type="match status" value="1"/>
</dbReference>
<dbReference type="GO" id="GO:1990961">
    <property type="term" value="P:xenobiotic detoxification by transmembrane export across the plasma membrane"/>
    <property type="evidence" value="ECO:0007669"/>
    <property type="project" value="InterPro"/>
</dbReference>
<dbReference type="InterPro" id="IPR036259">
    <property type="entry name" value="MFS_trans_sf"/>
</dbReference>
<comment type="subcellular location">
    <subcellularLocation>
        <location evidence="1 8">Cell membrane</location>
        <topology evidence="1 8">Multi-pass membrane protein</topology>
    </subcellularLocation>
</comment>
<feature type="transmembrane region" description="Helical" evidence="8">
    <location>
        <begin position="54"/>
        <end position="72"/>
    </location>
</feature>
<evidence type="ECO:0000256" key="6">
    <source>
        <dbReference type="ARBA" id="ARBA00022989"/>
    </source>
</evidence>
<feature type="domain" description="Major facilitator superfamily (MFS) profile" evidence="9">
    <location>
        <begin position="16"/>
        <end position="402"/>
    </location>
</feature>
<dbReference type="InterPro" id="IPR020846">
    <property type="entry name" value="MFS_dom"/>
</dbReference>
<evidence type="ECO:0000256" key="4">
    <source>
        <dbReference type="ARBA" id="ARBA00022475"/>
    </source>
</evidence>
<dbReference type="InterPro" id="IPR001958">
    <property type="entry name" value="Tet-R_TetA/multi-R_MdtG-like"/>
</dbReference>
<dbReference type="NCBIfam" id="TIGR00710">
    <property type="entry name" value="efflux_Bcr_CflA"/>
    <property type="match status" value="1"/>
</dbReference>
<evidence type="ECO:0000256" key="3">
    <source>
        <dbReference type="ARBA" id="ARBA00022448"/>
    </source>
</evidence>
<reference evidence="11" key="1">
    <citation type="submission" date="2018-11" db="EMBL/GenBank/DDBJ databases">
        <title>Complete genome sequence of Paenibacillus sp. ML311-T8.</title>
        <authorList>
            <person name="Nam Y.-D."/>
            <person name="Kang J."/>
            <person name="Chung W.-H."/>
            <person name="Park Y.S."/>
        </authorList>
    </citation>
    <scope>NUCLEOTIDE SEQUENCE [LARGE SCALE GENOMIC DNA]</scope>
    <source>
        <strain evidence="11">ML311-T8</strain>
    </source>
</reference>
<comment type="similarity">
    <text evidence="2 8">Belongs to the major facilitator superfamily. Bcr/CmlA family.</text>
</comment>
<dbReference type="AlphaFoldDB" id="A0A6B8RS51"/>
<dbReference type="PROSITE" id="PS50850">
    <property type="entry name" value="MFS"/>
    <property type="match status" value="1"/>
</dbReference>
<dbReference type="OrthoDB" id="9800416at2"/>
<keyword evidence="4 8" id="KW-1003">Cell membrane</keyword>